<proteinExistence type="predicted"/>
<accession>A0A3L6TKI8</accession>
<evidence type="ECO:0000256" key="1">
    <source>
        <dbReference type="PROSITE-ProRule" id="PRU00339"/>
    </source>
</evidence>
<dbReference type="SUPFAM" id="SSF48452">
    <property type="entry name" value="TPR-like"/>
    <property type="match status" value="1"/>
</dbReference>
<dbReference type="STRING" id="4540.A0A3L6TKI8"/>
<keyword evidence="1" id="KW-0802">TPR repeat</keyword>
<evidence type="ECO:0000259" key="2">
    <source>
        <dbReference type="Pfam" id="PF25575"/>
    </source>
</evidence>
<feature type="repeat" description="TPR" evidence="1">
    <location>
        <begin position="85"/>
        <end position="118"/>
    </location>
</feature>
<sequence>MSDSKVVQDDDFVGTRKSELKKQGDDAFRRQDYRNASAFYTQAMKVDRYDAELFSDRSLCWLRTGDGRRALRDAVRCKILRPKWAKAYVRKGQALILMKDYEKACDEIAEGLELNPLSDELDKLYWEAMELKNGGTEAA</sequence>
<evidence type="ECO:0000313" key="4">
    <source>
        <dbReference type="Proteomes" id="UP000275267"/>
    </source>
</evidence>
<organism evidence="3 4">
    <name type="scientific">Panicum miliaceum</name>
    <name type="common">Proso millet</name>
    <name type="synonym">Broomcorn millet</name>
    <dbReference type="NCBI Taxonomy" id="4540"/>
    <lineage>
        <taxon>Eukaryota</taxon>
        <taxon>Viridiplantae</taxon>
        <taxon>Streptophyta</taxon>
        <taxon>Embryophyta</taxon>
        <taxon>Tracheophyta</taxon>
        <taxon>Spermatophyta</taxon>
        <taxon>Magnoliopsida</taxon>
        <taxon>Liliopsida</taxon>
        <taxon>Poales</taxon>
        <taxon>Poaceae</taxon>
        <taxon>PACMAD clade</taxon>
        <taxon>Panicoideae</taxon>
        <taxon>Panicodae</taxon>
        <taxon>Paniceae</taxon>
        <taxon>Panicinae</taxon>
        <taxon>Panicum</taxon>
        <taxon>Panicum sect. Panicum</taxon>
    </lineage>
</organism>
<dbReference type="InterPro" id="IPR058209">
    <property type="entry name" value="TPR_BSK1_C"/>
</dbReference>
<dbReference type="OrthoDB" id="412869at2759"/>
<evidence type="ECO:0000313" key="3">
    <source>
        <dbReference type="EMBL" id="RLN40136.1"/>
    </source>
</evidence>
<protein>
    <submittedName>
        <fullName evidence="3">Ankyrin-1-like</fullName>
    </submittedName>
</protein>
<dbReference type="Proteomes" id="UP000275267">
    <property type="component" value="Unassembled WGS sequence"/>
</dbReference>
<dbReference type="PANTHER" id="PTHR46224:SF1">
    <property type="entry name" value="OS12G0634900 PROTEIN"/>
    <property type="match status" value="1"/>
</dbReference>
<dbReference type="InterPro" id="IPR019734">
    <property type="entry name" value="TPR_rpt"/>
</dbReference>
<comment type="caution">
    <text evidence="3">The sequence shown here is derived from an EMBL/GenBank/DDBJ whole genome shotgun (WGS) entry which is preliminary data.</text>
</comment>
<keyword evidence="4" id="KW-1185">Reference proteome</keyword>
<reference evidence="4" key="1">
    <citation type="journal article" date="2019" name="Nat. Commun.">
        <title>The genome of broomcorn millet.</title>
        <authorList>
            <person name="Zou C."/>
            <person name="Miki D."/>
            <person name="Li D."/>
            <person name="Tang Q."/>
            <person name="Xiao L."/>
            <person name="Rajput S."/>
            <person name="Deng P."/>
            <person name="Jia W."/>
            <person name="Huang R."/>
            <person name="Zhang M."/>
            <person name="Sun Y."/>
            <person name="Hu J."/>
            <person name="Fu X."/>
            <person name="Schnable P.S."/>
            <person name="Li F."/>
            <person name="Zhang H."/>
            <person name="Feng B."/>
            <person name="Zhu X."/>
            <person name="Liu R."/>
            <person name="Schnable J.C."/>
            <person name="Zhu J.-K."/>
            <person name="Zhang H."/>
        </authorList>
    </citation>
    <scope>NUCLEOTIDE SEQUENCE [LARGE SCALE GENOMIC DNA]</scope>
</reference>
<dbReference type="InterPro" id="IPR051616">
    <property type="entry name" value="Cul2-RING_E3_ligase_SR"/>
</dbReference>
<dbReference type="PANTHER" id="PTHR46224">
    <property type="entry name" value="ANKYRIN REPEAT FAMILY PROTEIN"/>
    <property type="match status" value="1"/>
</dbReference>
<dbReference type="InterPro" id="IPR011990">
    <property type="entry name" value="TPR-like_helical_dom_sf"/>
</dbReference>
<dbReference type="Gene3D" id="1.25.40.10">
    <property type="entry name" value="Tetratricopeptide repeat domain"/>
    <property type="match status" value="1"/>
</dbReference>
<dbReference type="EMBL" id="PQIB02000001">
    <property type="protein sequence ID" value="RLN40136.1"/>
    <property type="molecule type" value="Genomic_DNA"/>
</dbReference>
<dbReference type="PROSITE" id="PS50005">
    <property type="entry name" value="TPR"/>
    <property type="match status" value="1"/>
</dbReference>
<dbReference type="AlphaFoldDB" id="A0A3L6TKI8"/>
<name>A0A3L6TKI8_PANMI</name>
<dbReference type="Pfam" id="PF25575">
    <property type="entry name" value="TPR_BSK1_C"/>
    <property type="match status" value="1"/>
</dbReference>
<feature type="domain" description="Serine/threonine-protein kinase BSK1-like TPR repeats" evidence="2">
    <location>
        <begin position="19"/>
        <end position="88"/>
    </location>
</feature>
<gene>
    <name evidence="3" type="ORF">C2845_PM01G34370</name>
</gene>